<accession>A0A2N5DQP2</accession>
<proteinExistence type="inferred from homology"/>
<keyword evidence="11" id="KW-1185">Reference proteome</keyword>
<gene>
    <name evidence="10" type="ORF">SGCZBJ_02645</name>
</gene>
<evidence type="ECO:0000256" key="5">
    <source>
        <dbReference type="ARBA" id="ARBA00023136"/>
    </source>
</evidence>
<feature type="chain" id="PRO_5014852989" evidence="9">
    <location>
        <begin position="24"/>
        <end position="836"/>
    </location>
</feature>
<keyword evidence="5 7" id="KW-0472">Membrane</keyword>
<dbReference type="SUPFAM" id="SSF56935">
    <property type="entry name" value="Porins"/>
    <property type="match status" value="1"/>
</dbReference>
<evidence type="ECO:0000256" key="7">
    <source>
        <dbReference type="PROSITE-ProRule" id="PRU01360"/>
    </source>
</evidence>
<dbReference type="Proteomes" id="UP000234479">
    <property type="component" value="Unassembled WGS sequence"/>
</dbReference>
<dbReference type="PROSITE" id="PS52016">
    <property type="entry name" value="TONB_DEPENDENT_REC_3"/>
    <property type="match status" value="1"/>
</dbReference>
<keyword evidence="3 7" id="KW-1134">Transmembrane beta strand</keyword>
<keyword evidence="6 7" id="KW-0998">Cell outer membrane</keyword>
<dbReference type="InterPro" id="IPR036942">
    <property type="entry name" value="Beta-barrel_TonB_sf"/>
</dbReference>
<dbReference type="Gene3D" id="2.170.130.10">
    <property type="entry name" value="TonB-dependent receptor, plug domain"/>
    <property type="match status" value="1"/>
</dbReference>
<evidence type="ECO:0000256" key="1">
    <source>
        <dbReference type="ARBA" id="ARBA00004571"/>
    </source>
</evidence>
<feature type="region of interest" description="Disordered" evidence="8">
    <location>
        <begin position="42"/>
        <end position="73"/>
    </location>
</feature>
<evidence type="ECO:0000256" key="2">
    <source>
        <dbReference type="ARBA" id="ARBA00022448"/>
    </source>
</evidence>
<protein>
    <submittedName>
        <fullName evidence="10">Energy transducer TonB</fullName>
    </submittedName>
</protein>
<evidence type="ECO:0000256" key="4">
    <source>
        <dbReference type="ARBA" id="ARBA00022692"/>
    </source>
</evidence>
<comment type="subcellular location">
    <subcellularLocation>
        <location evidence="1 7">Cell outer membrane</location>
        <topology evidence="1 7">Multi-pass membrane protein</topology>
    </subcellularLocation>
</comment>
<comment type="caution">
    <text evidence="10">The sequence shown here is derived from an EMBL/GenBank/DDBJ whole genome shotgun (WGS) entry which is preliminary data.</text>
</comment>
<dbReference type="AlphaFoldDB" id="A0A2N5DQP2"/>
<dbReference type="InterPro" id="IPR037066">
    <property type="entry name" value="Plug_dom_sf"/>
</dbReference>
<comment type="similarity">
    <text evidence="7">Belongs to the TonB-dependent receptor family.</text>
</comment>
<keyword evidence="9" id="KW-0732">Signal</keyword>
<reference evidence="10 11" key="1">
    <citation type="submission" date="2017-12" db="EMBL/GenBank/DDBJ databases">
        <title>The genome sequence of Caulobacter sp. 410.</title>
        <authorList>
            <person name="Gao J."/>
            <person name="Mao X."/>
            <person name="Sun J."/>
        </authorList>
    </citation>
    <scope>NUCLEOTIDE SEQUENCE [LARGE SCALE GENOMIC DNA]</scope>
    <source>
        <strain evidence="10 11">410</strain>
    </source>
</reference>
<dbReference type="OrthoDB" id="9796221at2"/>
<evidence type="ECO:0000256" key="8">
    <source>
        <dbReference type="SAM" id="MobiDB-lite"/>
    </source>
</evidence>
<dbReference type="EMBL" id="PJRS01000009">
    <property type="protein sequence ID" value="PLR28364.1"/>
    <property type="molecule type" value="Genomic_DNA"/>
</dbReference>
<evidence type="ECO:0000256" key="6">
    <source>
        <dbReference type="ARBA" id="ARBA00023237"/>
    </source>
</evidence>
<organism evidence="10 11">
    <name type="scientific">Caulobacter zeae</name>
    <dbReference type="NCBI Taxonomy" id="2055137"/>
    <lineage>
        <taxon>Bacteria</taxon>
        <taxon>Pseudomonadati</taxon>
        <taxon>Pseudomonadota</taxon>
        <taxon>Alphaproteobacteria</taxon>
        <taxon>Caulobacterales</taxon>
        <taxon>Caulobacteraceae</taxon>
        <taxon>Caulobacter</taxon>
    </lineage>
</organism>
<feature type="compositionally biased region" description="Low complexity" evidence="8">
    <location>
        <begin position="42"/>
        <end position="53"/>
    </location>
</feature>
<name>A0A2N5DQP2_9CAUL</name>
<dbReference type="GO" id="GO:0009279">
    <property type="term" value="C:cell outer membrane"/>
    <property type="evidence" value="ECO:0007669"/>
    <property type="project" value="UniProtKB-SubCell"/>
</dbReference>
<keyword evidence="4 7" id="KW-0812">Transmembrane</keyword>
<evidence type="ECO:0000313" key="11">
    <source>
        <dbReference type="Proteomes" id="UP000234479"/>
    </source>
</evidence>
<feature type="signal peptide" evidence="9">
    <location>
        <begin position="1"/>
        <end position="23"/>
    </location>
</feature>
<evidence type="ECO:0000256" key="9">
    <source>
        <dbReference type="SAM" id="SignalP"/>
    </source>
</evidence>
<evidence type="ECO:0000256" key="3">
    <source>
        <dbReference type="ARBA" id="ARBA00022452"/>
    </source>
</evidence>
<dbReference type="Gene3D" id="2.40.170.20">
    <property type="entry name" value="TonB-dependent receptor, beta-barrel domain"/>
    <property type="match status" value="1"/>
</dbReference>
<keyword evidence="2 7" id="KW-0813">Transport</keyword>
<dbReference type="InterPro" id="IPR039426">
    <property type="entry name" value="TonB-dep_rcpt-like"/>
</dbReference>
<evidence type="ECO:0000313" key="10">
    <source>
        <dbReference type="EMBL" id="PLR28364.1"/>
    </source>
</evidence>
<sequence>MKRAMMTTAAMAVALGAAGQAWSQDEKAERLPKVSIEATAAAPPAAAYQAADPVDSGTSKISRRALEDRTPGNGDVIETLKILPYANFDSNQGVATQESIQDQRPANISISGGQFYDNYFSIDGIGVNSRLDVVNLGGTNLQNYNETGGGSAQSIWLDTNLIESLTVRDSNVSAQYGGFTGGVVQVETRQPSHVFGGTLTVGCTNDSMTSFKIPAKTLAALGGVKPEHPNYEKCKVNATVDLPINEKVRVLLGAGRQETEMTYYRAANYGGGAFGLKSRSTNALAKVEVDLAPDLVLRGQLAYSPYTSQNSADNARNAVMTQQGGGLTGKLELAGKRDQANWTLAATYAKAKSGREAPDPNFSWSSASNYADWCSSTNCTEGSFGDLDQWQEDIGLQARWSQPFMGGDLRLGADYGHVEARKTRPEDNYAYSQGTVSSRVTCAAGDVACKEGDIVLLSAIYYQAYDAQVSLDSVSAFAEYEVSRGPLTVRGGLRYDHESLLANHSFAPRLSVVYELPWEVTATVGANRYYSRDFLGYAIKSQYPGTRVYRRTTSTVNGQLVAGAWTLNTHTVTAGVAGTGVKTPYSDELTFALAKPIFGGVARIKGVARESRDQFTAGVVTVNQYIRETNGQTYTYNTTSLGNAGETSFRGLSAEWSRGFGRHTVSLNGSWSKTEDNLSDSYYEDPSDETEYGDELIYYKGEVRTLTGVIAENQRLNYAAPGLINGDWSADWWKGRVRTNLNARWRSGYDQIEDLGTYQTVSGVRYAVWDVVRYKSQTTFNANVSALVAKTAYGEARLDLRITNLLDTLPQTVTAASTSKPYRMGQSFWVGMSYKF</sequence>